<gene>
    <name evidence="1" type="ORF">HHI36_010519</name>
</gene>
<sequence length="141" mass="15962">MAILAAIGVFERNKRYAFLLQQSTGSIGALHPQNIIALQIMVKHLMHQKYMNKCVNSRNRLLDLVFSDIDSTVVGVASDLLVNNCRNHVALHINVPFLAEKERLDYRDVQFMFNRDNYIGMNSFSGSCDGSVDNDDIDRTV</sequence>
<organism evidence="1 2">
    <name type="scientific">Cryptolaemus montrouzieri</name>
    <dbReference type="NCBI Taxonomy" id="559131"/>
    <lineage>
        <taxon>Eukaryota</taxon>
        <taxon>Metazoa</taxon>
        <taxon>Ecdysozoa</taxon>
        <taxon>Arthropoda</taxon>
        <taxon>Hexapoda</taxon>
        <taxon>Insecta</taxon>
        <taxon>Pterygota</taxon>
        <taxon>Neoptera</taxon>
        <taxon>Endopterygota</taxon>
        <taxon>Coleoptera</taxon>
        <taxon>Polyphaga</taxon>
        <taxon>Cucujiformia</taxon>
        <taxon>Coccinelloidea</taxon>
        <taxon>Coccinellidae</taxon>
        <taxon>Scymninae</taxon>
        <taxon>Scymnini</taxon>
        <taxon>Cryptolaemus</taxon>
    </lineage>
</organism>
<dbReference type="AlphaFoldDB" id="A0ABD2MIV9"/>
<name>A0ABD2MIV9_9CUCU</name>
<reference evidence="1 2" key="1">
    <citation type="journal article" date="2021" name="BMC Biol.">
        <title>Horizontally acquired antibacterial genes associated with adaptive radiation of ladybird beetles.</title>
        <authorList>
            <person name="Li H.S."/>
            <person name="Tang X.F."/>
            <person name="Huang Y.H."/>
            <person name="Xu Z.Y."/>
            <person name="Chen M.L."/>
            <person name="Du X.Y."/>
            <person name="Qiu B.Y."/>
            <person name="Chen P.T."/>
            <person name="Zhang W."/>
            <person name="Slipinski A."/>
            <person name="Escalona H.E."/>
            <person name="Waterhouse R.M."/>
            <person name="Zwick A."/>
            <person name="Pang H."/>
        </authorList>
    </citation>
    <scope>NUCLEOTIDE SEQUENCE [LARGE SCALE GENOMIC DNA]</scope>
    <source>
        <strain evidence="1">SYSU2018</strain>
    </source>
</reference>
<dbReference type="Proteomes" id="UP001516400">
    <property type="component" value="Unassembled WGS sequence"/>
</dbReference>
<evidence type="ECO:0000313" key="1">
    <source>
        <dbReference type="EMBL" id="KAL3266341.1"/>
    </source>
</evidence>
<protein>
    <submittedName>
        <fullName evidence="1">Uncharacterized protein</fullName>
    </submittedName>
</protein>
<accession>A0ABD2MIV9</accession>
<evidence type="ECO:0000313" key="2">
    <source>
        <dbReference type="Proteomes" id="UP001516400"/>
    </source>
</evidence>
<proteinExistence type="predicted"/>
<comment type="caution">
    <text evidence="1">The sequence shown here is derived from an EMBL/GenBank/DDBJ whole genome shotgun (WGS) entry which is preliminary data.</text>
</comment>
<feature type="non-terminal residue" evidence="1">
    <location>
        <position position="141"/>
    </location>
</feature>
<keyword evidence="2" id="KW-1185">Reference proteome</keyword>
<dbReference type="EMBL" id="JABFTP020000001">
    <property type="protein sequence ID" value="KAL3266341.1"/>
    <property type="molecule type" value="Genomic_DNA"/>
</dbReference>